<reference evidence="3" key="1">
    <citation type="submission" date="2021-02" db="EMBL/GenBank/DDBJ databases">
        <authorList>
            <person name="Nieuwenhuis M."/>
            <person name="Van De Peppel L.J.J."/>
        </authorList>
    </citation>
    <scope>NUCLEOTIDE SEQUENCE</scope>
    <source>
        <strain evidence="3">D49</strain>
    </source>
</reference>
<evidence type="ECO:0000256" key="2">
    <source>
        <dbReference type="SAM" id="SignalP"/>
    </source>
</evidence>
<dbReference type="PANTHER" id="PTHR35836:SF1">
    <property type="entry name" value="VCBS REPEAT-CONTAINING PROTEIN"/>
    <property type="match status" value="1"/>
</dbReference>
<evidence type="ECO:0000313" key="3">
    <source>
        <dbReference type="EMBL" id="KAG5653434.1"/>
    </source>
</evidence>
<proteinExistence type="predicted"/>
<dbReference type="Gene3D" id="2.130.10.130">
    <property type="entry name" value="Integrin alpha, N-terminal"/>
    <property type="match status" value="1"/>
</dbReference>
<keyword evidence="1 2" id="KW-0732">Signal</keyword>
<dbReference type="OrthoDB" id="10022113at2759"/>
<comment type="caution">
    <text evidence="3">The sequence shown here is derived from an EMBL/GenBank/DDBJ whole genome shotgun (WGS) entry which is preliminary data.</text>
</comment>
<name>A0A9P7GP51_9AGAR</name>
<accession>A0A9P7GP51</accession>
<keyword evidence="4" id="KW-1185">Reference proteome</keyword>
<dbReference type="PANTHER" id="PTHR35836">
    <property type="entry name" value="VCBS REPEAT-CONTAINING PROTEIN"/>
    <property type="match status" value="1"/>
</dbReference>
<gene>
    <name evidence="3" type="ORF">H0H81_000436</name>
</gene>
<evidence type="ECO:0000256" key="1">
    <source>
        <dbReference type="ARBA" id="ARBA00022729"/>
    </source>
</evidence>
<dbReference type="SUPFAM" id="SSF69318">
    <property type="entry name" value="Integrin alpha N-terminal domain"/>
    <property type="match status" value="1"/>
</dbReference>
<evidence type="ECO:0000313" key="4">
    <source>
        <dbReference type="Proteomes" id="UP000717328"/>
    </source>
</evidence>
<dbReference type="Pfam" id="PF13517">
    <property type="entry name" value="FG-GAP_3"/>
    <property type="match status" value="1"/>
</dbReference>
<reference evidence="3" key="2">
    <citation type="submission" date="2021-10" db="EMBL/GenBank/DDBJ databases">
        <title>Phylogenomics reveals ancestral predisposition of the termite-cultivated fungus Termitomyces towards a domesticated lifestyle.</title>
        <authorList>
            <person name="Auxier B."/>
            <person name="Grum-Grzhimaylo A."/>
            <person name="Cardenas M.E."/>
            <person name="Lodge J.D."/>
            <person name="Laessoe T."/>
            <person name="Pedersen O."/>
            <person name="Smith M.E."/>
            <person name="Kuyper T.W."/>
            <person name="Franco-Molano E.A."/>
            <person name="Baroni T.J."/>
            <person name="Aanen D.K."/>
        </authorList>
    </citation>
    <scope>NUCLEOTIDE SEQUENCE</scope>
    <source>
        <strain evidence="3">D49</strain>
    </source>
</reference>
<dbReference type="Proteomes" id="UP000717328">
    <property type="component" value="Unassembled WGS sequence"/>
</dbReference>
<sequence>MFQLSLMFVSALIAQAVASPLNASISIRATPPSTSSFIPVRSLGSMKLSAPGFTAVIPQEGSNALFVSSFHALGSDYVYRINDIASVTKSAGLGGLTSAKIDGSVTWPNDVVAAPKSIFGTDGVVVGGGFLVPGKGNGGIYFSPSVSGKSGAWVTLAAKSGWFYHRAVFADMDGDGILDMVSCRANQPLIGSASTMLVWLKPKDATKPTGAWVETEIGAGCDALFTVADLDGNGTPDVIAASFFTKQLNLFYSPTKTGFQNKADVKKVLLDGTIGAAFDVQLVDINGDGRKDLLVSNHQGGSDNPSGSVYAYEIPLGSLAADPTSYKRHVLASGFPVTQWGLNQASPGSPVAFHPNAASKTGAPYIALAGDAAQIAYVLVPDAKTAWNYTTTVLHNCGCTVGKVEVADVDGDGFAEVFIPCYDNGLLVAYSFKA</sequence>
<dbReference type="EMBL" id="JABCKI010000053">
    <property type="protein sequence ID" value="KAG5653434.1"/>
    <property type="molecule type" value="Genomic_DNA"/>
</dbReference>
<evidence type="ECO:0008006" key="5">
    <source>
        <dbReference type="Google" id="ProtNLM"/>
    </source>
</evidence>
<feature type="chain" id="PRO_5040307569" description="VCBS repeat-containing protein" evidence="2">
    <location>
        <begin position="19"/>
        <end position="434"/>
    </location>
</feature>
<feature type="signal peptide" evidence="2">
    <location>
        <begin position="1"/>
        <end position="18"/>
    </location>
</feature>
<organism evidence="3 4">
    <name type="scientific">Sphagnurus paluster</name>
    <dbReference type="NCBI Taxonomy" id="117069"/>
    <lineage>
        <taxon>Eukaryota</taxon>
        <taxon>Fungi</taxon>
        <taxon>Dikarya</taxon>
        <taxon>Basidiomycota</taxon>
        <taxon>Agaricomycotina</taxon>
        <taxon>Agaricomycetes</taxon>
        <taxon>Agaricomycetidae</taxon>
        <taxon>Agaricales</taxon>
        <taxon>Tricholomatineae</taxon>
        <taxon>Lyophyllaceae</taxon>
        <taxon>Sphagnurus</taxon>
    </lineage>
</organism>
<protein>
    <recommendedName>
        <fullName evidence="5">VCBS repeat-containing protein</fullName>
    </recommendedName>
</protein>
<dbReference type="InterPro" id="IPR013517">
    <property type="entry name" value="FG-GAP"/>
</dbReference>
<dbReference type="AlphaFoldDB" id="A0A9P7GP51"/>
<dbReference type="InterPro" id="IPR028994">
    <property type="entry name" value="Integrin_alpha_N"/>
</dbReference>